<dbReference type="Pfam" id="PF24042">
    <property type="entry name" value="DUF7351"/>
    <property type="match status" value="1"/>
</dbReference>
<evidence type="ECO:0000313" key="4">
    <source>
        <dbReference type="Proteomes" id="UP000263012"/>
    </source>
</evidence>
<protein>
    <submittedName>
        <fullName evidence="3">HTH domain protein</fullName>
    </submittedName>
</protein>
<dbReference type="Pfam" id="PF24038">
    <property type="entry name" value="DUF7347"/>
    <property type="match status" value="1"/>
</dbReference>
<dbReference type="RefSeq" id="WP_119820874.1">
    <property type="nucleotide sequence ID" value="NZ_CP025066.1"/>
</dbReference>
<sequence>MTDGRPTSDFDDVCGIVANETRFSILQALWDAHTETPAEIEGPERDPVPFSELRERVGVQDSGRFNYHLSELVPRFVQHREDGYALTHTGARIVGAAVSGVYTETDTELDPTAVGDCGVPDCDGTLEASYEDGHVTVACDGCDVRIVMHAPPILIGAHDIESNPDTLQQYTLSEIQKTIRGFCPLCNGPIDTRVARAHLDGEAPEDDRVKITHQCRECGQVSHTSAVSLLLDHPAVVSLLYEAGYDYRDVALWRRPDSVESAEFIVDDDPVQVEVTVTVDDEPLRFLLDGELQVIEYERP</sequence>
<evidence type="ECO:0000259" key="1">
    <source>
        <dbReference type="Pfam" id="PF24038"/>
    </source>
</evidence>
<dbReference type="InterPro" id="IPR055775">
    <property type="entry name" value="DUF7351"/>
</dbReference>
<dbReference type="KEGG" id="hdf:AArcSl_2893"/>
<name>A0A343TN32_9EURY</name>
<feature type="domain" description="DUF7351" evidence="2">
    <location>
        <begin position="120"/>
        <end position="294"/>
    </location>
</feature>
<evidence type="ECO:0000313" key="3">
    <source>
        <dbReference type="EMBL" id="AUX10504.1"/>
    </source>
</evidence>
<dbReference type="OrthoDB" id="8482at2157"/>
<dbReference type="EMBL" id="CP025066">
    <property type="protein sequence ID" value="AUX10504.1"/>
    <property type="molecule type" value="Genomic_DNA"/>
</dbReference>
<organism evidence="3 4">
    <name type="scientific">Halalkaliarchaeum desulfuricum</name>
    <dbReference type="NCBI Taxonomy" id="2055893"/>
    <lineage>
        <taxon>Archaea</taxon>
        <taxon>Methanobacteriati</taxon>
        <taxon>Methanobacteriota</taxon>
        <taxon>Stenosarchaea group</taxon>
        <taxon>Halobacteria</taxon>
        <taxon>Halobacteriales</taxon>
        <taxon>Haloferacaceae</taxon>
        <taxon>Halalkaliarchaeum</taxon>
    </lineage>
</organism>
<gene>
    <name evidence="3" type="ORF">AArcSl_2893</name>
</gene>
<evidence type="ECO:0000259" key="2">
    <source>
        <dbReference type="Pfam" id="PF24042"/>
    </source>
</evidence>
<reference evidence="4" key="1">
    <citation type="submission" date="2017-11" db="EMBL/GenBank/DDBJ databases">
        <title>Phenotypic and genomic properties of facultatively anaerobic sulfur-reducing natronoarchaea from hypersaline soda lakes.</title>
        <authorList>
            <person name="Sorokin D.Y."/>
            <person name="Kublanov I.V."/>
            <person name="Roman P."/>
            <person name="Sinninghe Damste J.S."/>
            <person name="Golyshin P.N."/>
            <person name="Rojo D."/>
            <person name="Ciordia S."/>
            <person name="Mena M.D.C."/>
            <person name="Ferrer M."/>
            <person name="Messina E."/>
            <person name="Smedile F."/>
            <person name="La Spada G."/>
            <person name="La Cono V."/>
            <person name="Yakimov M.M."/>
        </authorList>
    </citation>
    <scope>NUCLEOTIDE SEQUENCE [LARGE SCALE GENOMIC DNA]</scope>
    <source>
        <strain evidence="4">AArc-Sl</strain>
    </source>
</reference>
<dbReference type="InterPro" id="IPR055771">
    <property type="entry name" value="DUF7347"/>
</dbReference>
<proteinExistence type="predicted"/>
<dbReference type="Proteomes" id="UP000263012">
    <property type="component" value="Chromosome"/>
</dbReference>
<dbReference type="GeneID" id="37879251"/>
<dbReference type="AlphaFoldDB" id="A0A343TN32"/>
<feature type="domain" description="DUF7347" evidence="1">
    <location>
        <begin position="12"/>
        <end position="96"/>
    </location>
</feature>
<accession>A0A343TN32</accession>
<keyword evidence="4" id="KW-1185">Reference proteome</keyword>